<feature type="compositionally biased region" description="Low complexity" evidence="2">
    <location>
        <begin position="259"/>
        <end position="309"/>
    </location>
</feature>
<dbReference type="EMBL" id="CP047895">
    <property type="protein sequence ID" value="QHL91147.1"/>
    <property type="molecule type" value="Genomic_DNA"/>
</dbReference>
<sequence length="425" mass="45951">MPGKVTWGQGVEVLCSGSVSDRWAKRAGSRRAHRGDRRFGAAGRQSVPAAGISWCRIGCWQCGSGTGRGNAAAPLTLAALTDGRLAQAQAAYAEEQRRLAEIAAAEQRAADAEWAARQAEDRAMEEEDRIEREMQRAEERRRRQAGDAIIGNAIANAALSIGNAMADNARADFARREAESQRRIADANRRAAEQQLINARADAERAQREAAALRARAPSSTAAAQPRAATVDYTGRAQAQRAAEDQFRQQQANVEQARRTQAQIAQQQSAMMANSARPGLSGSPSPQGSQKPYMAGSSSPPASTGASASRAPSVVSLDINYHDVGNGSGSRQVENLQVRVFVERVKVNGDKSYICAEFRNPLAGEWRGGFRLTDRYETQTFSTLTVGAGQTVKRCEILQVVKTYHVVLRRDDAPRSRDTAFGVRG</sequence>
<protein>
    <submittedName>
        <fullName evidence="3">Uncharacterized protein</fullName>
    </submittedName>
</protein>
<accession>A0A7Z2NWQ0</accession>
<evidence type="ECO:0000256" key="1">
    <source>
        <dbReference type="SAM" id="Coils"/>
    </source>
</evidence>
<gene>
    <name evidence="3" type="ORF">GVO57_10360</name>
</gene>
<reference evidence="3 4" key="1">
    <citation type="submission" date="2020-01" db="EMBL/GenBank/DDBJ databases">
        <title>Sphingomonas sp. C33 whole genome sequece.</title>
        <authorList>
            <person name="Park C."/>
        </authorList>
    </citation>
    <scope>NUCLEOTIDE SEQUENCE [LARGE SCALE GENOMIC DNA]</scope>
    <source>
        <strain evidence="3 4">C33</strain>
    </source>
</reference>
<feature type="region of interest" description="Disordered" evidence="2">
    <location>
        <begin position="208"/>
        <end position="309"/>
    </location>
</feature>
<dbReference type="KEGG" id="schy:GVO57_10360"/>
<dbReference type="AlphaFoldDB" id="A0A7Z2NWQ0"/>
<keyword evidence="4" id="KW-1185">Reference proteome</keyword>
<proteinExistence type="predicted"/>
<keyword evidence="1" id="KW-0175">Coiled coil</keyword>
<name>A0A7Z2NWQ0_9SPHN</name>
<organism evidence="3 4">
    <name type="scientific">Sphingomonas changnyeongensis</name>
    <dbReference type="NCBI Taxonomy" id="2698679"/>
    <lineage>
        <taxon>Bacteria</taxon>
        <taxon>Pseudomonadati</taxon>
        <taxon>Pseudomonadota</taxon>
        <taxon>Alphaproteobacteria</taxon>
        <taxon>Sphingomonadales</taxon>
        <taxon>Sphingomonadaceae</taxon>
        <taxon>Sphingomonas</taxon>
    </lineage>
</organism>
<feature type="compositionally biased region" description="Low complexity" evidence="2">
    <location>
        <begin position="209"/>
        <end position="230"/>
    </location>
</feature>
<evidence type="ECO:0000256" key="2">
    <source>
        <dbReference type="SAM" id="MobiDB-lite"/>
    </source>
</evidence>
<dbReference type="Proteomes" id="UP000464468">
    <property type="component" value="Chromosome"/>
</dbReference>
<feature type="coiled-coil region" evidence="1">
    <location>
        <begin position="85"/>
        <end position="147"/>
    </location>
</feature>
<dbReference type="RefSeq" id="WP_160593077.1">
    <property type="nucleotide sequence ID" value="NZ_CP047895.1"/>
</dbReference>
<evidence type="ECO:0000313" key="3">
    <source>
        <dbReference type="EMBL" id="QHL91147.1"/>
    </source>
</evidence>
<evidence type="ECO:0000313" key="4">
    <source>
        <dbReference type="Proteomes" id="UP000464468"/>
    </source>
</evidence>